<organism evidence="1">
    <name type="scientific">Streptomyces sp. R35</name>
    <dbReference type="NCBI Taxonomy" id="3238630"/>
    <lineage>
        <taxon>Bacteria</taxon>
        <taxon>Bacillati</taxon>
        <taxon>Actinomycetota</taxon>
        <taxon>Actinomycetes</taxon>
        <taxon>Kitasatosporales</taxon>
        <taxon>Streptomycetaceae</taxon>
        <taxon>Streptomyces</taxon>
    </lineage>
</organism>
<evidence type="ECO:0000313" key="1">
    <source>
        <dbReference type="EMBL" id="XDQ68346.1"/>
    </source>
</evidence>
<sequence>MRYLAEPFILGALKRGRAVEQFLGPSGSAERPGICWVEIRPAQGTCEVYLHSALDCEPLTGDLDSLPPLFDSEEEDFGLLLATTNDPLAALNAAETSTGAVRERWVNQSMAGDEYCDYVLADRPAAAPDGRPWPSPQPS</sequence>
<protein>
    <recommendedName>
        <fullName evidence="2">VOC family protein</fullName>
    </recommendedName>
</protein>
<evidence type="ECO:0008006" key="2">
    <source>
        <dbReference type="Google" id="ProtNLM"/>
    </source>
</evidence>
<dbReference type="RefSeq" id="WP_369265166.1">
    <property type="nucleotide sequence ID" value="NZ_CP163440.1"/>
</dbReference>
<accession>A0AB39SQ57</accession>
<name>A0AB39SQ57_9ACTN</name>
<reference evidence="1" key="1">
    <citation type="submission" date="2024-07" db="EMBL/GenBank/DDBJ databases">
        <authorList>
            <person name="Yu S.T."/>
        </authorList>
    </citation>
    <scope>NUCLEOTIDE SEQUENCE</scope>
    <source>
        <strain evidence="1">R35</strain>
    </source>
</reference>
<gene>
    <name evidence="1" type="ORF">AB5J50_50195</name>
</gene>
<dbReference type="AlphaFoldDB" id="A0AB39SQ57"/>
<proteinExistence type="predicted"/>
<dbReference type="EMBL" id="CP163440">
    <property type="protein sequence ID" value="XDQ68346.1"/>
    <property type="molecule type" value="Genomic_DNA"/>
</dbReference>